<dbReference type="NCBIfam" id="TIGR01182">
    <property type="entry name" value="eda"/>
    <property type="match status" value="1"/>
</dbReference>
<evidence type="ECO:0000256" key="7">
    <source>
        <dbReference type="ARBA" id="ARBA00023270"/>
    </source>
</evidence>
<evidence type="ECO:0000256" key="3">
    <source>
        <dbReference type="ARBA" id="ARBA00006906"/>
    </source>
</evidence>
<protein>
    <recommendedName>
        <fullName evidence="5">2-dehydro-3-deoxy-phosphogluconate aldolase</fullName>
        <ecNumber evidence="5">4.1.2.14</ecNumber>
    </recommendedName>
</protein>
<comment type="caution">
    <text evidence="9">The sequence shown here is derived from an EMBL/GenBank/DDBJ whole genome shotgun (WGS) entry which is preliminary data.</text>
</comment>
<dbReference type="InterPro" id="IPR031338">
    <property type="entry name" value="KDPG/KHG_AS_2"/>
</dbReference>
<dbReference type="CDD" id="cd00452">
    <property type="entry name" value="KDPG_aldolase"/>
    <property type="match status" value="1"/>
</dbReference>
<dbReference type="AlphaFoldDB" id="A0AAP4BAK3"/>
<evidence type="ECO:0000256" key="2">
    <source>
        <dbReference type="ARBA" id="ARBA00004736"/>
    </source>
</evidence>
<dbReference type="InterPro" id="IPR000887">
    <property type="entry name" value="Aldlse_KDPG_KHG"/>
</dbReference>
<evidence type="ECO:0000313" key="10">
    <source>
        <dbReference type="Proteomes" id="UP001300383"/>
    </source>
</evidence>
<evidence type="ECO:0000256" key="8">
    <source>
        <dbReference type="ARBA" id="ARBA00023277"/>
    </source>
</evidence>
<dbReference type="PANTHER" id="PTHR30246">
    <property type="entry name" value="2-KETO-3-DEOXY-6-PHOSPHOGLUCONATE ALDOLASE"/>
    <property type="match status" value="1"/>
</dbReference>
<comment type="subunit">
    <text evidence="4">Homotrimer.</text>
</comment>
<accession>A0AAP4BAK3</accession>
<dbReference type="EC" id="4.1.2.14" evidence="5"/>
<proteinExistence type="inferred from homology"/>
<dbReference type="Proteomes" id="UP001300383">
    <property type="component" value="Unassembled WGS sequence"/>
</dbReference>
<evidence type="ECO:0000256" key="6">
    <source>
        <dbReference type="ARBA" id="ARBA00023239"/>
    </source>
</evidence>
<evidence type="ECO:0000256" key="1">
    <source>
        <dbReference type="ARBA" id="ARBA00000654"/>
    </source>
</evidence>
<keyword evidence="8" id="KW-0119">Carbohydrate metabolism</keyword>
<sequence length="217" mass="23348">MGVNGAEQWEVRERIKDLRVVPVVKLDRAEDALPLAKSLCAGGLPVAEVTFRTEAAEESIRRISASCPELLVGAGTVINTEQARRAVAAGARFLVSPGISEEIIRYAVKEGIPIFPGTCTPTEIMTAVSYGLDVVKFFPAAQYGGLKTIQALSGPFPQVRFMPTGGISAANLREYLDYPKIFACGGSWMVKDALIKEGKFDQIEMLTREAAAIAKGE</sequence>
<evidence type="ECO:0000313" key="9">
    <source>
        <dbReference type="EMBL" id="MDI9241733.1"/>
    </source>
</evidence>
<reference evidence="9 10" key="1">
    <citation type="submission" date="2023-05" db="EMBL/GenBank/DDBJ databases">
        <title>[ruminococcus] sp. nov., isolated from a pig farm feces dump.</title>
        <authorList>
            <person name="Chang Y.-H."/>
        </authorList>
    </citation>
    <scope>NUCLEOTIDE SEQUENCE [LARGE SCALE GENOMIC DNA]</scope>
    <source>
        <strain evidence="9 10">YH-rum2234</strain>
    </source>
</reference>
<dbReference type="PANTHER" id="PTHR30246:SF1">
    <property type="entry name" value="2-DEHYDRO-3-DEOXY-6-PHOSPHOGALACTONATE ALDOLASE-RELATED"/>
    <property type="match status" value="1"/>
</dbReference>
<keyword evidence="10" id="KW-1185">Reference proteome</keyword>
<comment type="catalytic activity">
    <reaction evidence="1">
        <text>2-dehydro-3-deoxy-6-phospho-D-gluconate = D-glyceraldehyde 3-phosphate + pyruvate</text>
        <dbReference type="Rhea" id="RHEA:17089"/>
        <dbReference type="ChEBI" id="CHEBI:15361"/>
        <dbReference type="ChEBI" id="CHEBI:57569"/>
        <dbReference type="ChEBI" id="CHEBI:59776"/>
        <dbReference type="EC" id="4.1.2.14"/>
    </reaction>
</comment>
<evidence type="ECO:0000256" key="5">
    <source>
        <dbReference type="ARBA" id="ARBA00013063"/>
    </source>
</evidence>
<dbReference type="PROSITE" id="PS00160">
    <property type="entry name" value="ALDOLASE_KDPG_KHG_2"/>
    <property type="match status" value="1"/>
</dbReference>
<dbReference type="InterPro" id="IPR013785">
    <property type="entry name" value="Aldolase_TIM"/>
</dbReference>
<organism evidence="9 10">
    <name type="scientific">Fusibacillus kribbianus</name>
    <dbReference type="NCBI Taxonomy" id="3044208"/>
    <lineage>
        <taxon>Bacteria</taxon>
        <taxon>Bacillati</taxon>
        <taxon>Bacillota</taxon>
        <taxon>Clostridia</taxon>
        <taxon>Lachnospirales</taxon>
        <taxon>Lachnospiraceae</taxon>
        <taxon>Fusibacillus</taxon>
    </lineage>
</organism>
<dbReference type="RefSeq" id="WP_283230243.1">
    <property type="nucleotide sequence ID" value="NZ_JASGBQ010000004.1"/>
</dbReference>
<keyword evidence="6 9" id="KW-0456">Lyase</keyword>
<evidence type="ECO:0000256" key="4">
    <source>
        <dbReference type="ARBA" id="ARBA00011233"/>
    </source>
</evidence>
<gene>
    <name evidence="9" type="primary">eda</name>
    <name evidence="9" type="ORF">QJ036_04465</name>
</gene>
<comment type="similarity">
    <text evidence="3">Belongs to the KHG/KDPG aldolase family.</text>
</comment>
<comment type="pathway">
    <text evidence="2">Carbohydrate acid metabolism; 2-dehydro-3-deoxy-D-gluconate degradation; D-glyceraldehyde 3-phosphate and pyruvate from 2-dehydro-3-deoxy-D-gluconate: step 2/2.</text>
</comment>
<dbReference type="Pfam" id="PF01081">
    <property type="entry name" value="Aldolase"/>
    <property type="match status" value="1"/>
</dbReference>
<dbReference type="NCBIfam" id="NF004325">
    <property type="entry name" value="PRK05718.1"/>
    <property type="match status" value="1"/>
</dbReference>
<dbReference type="PROSITE" id="PS00159">
    <property type="entry name" value="ALDOLASE_KDPG_KHG_1"/>
    <property type="match status" value="1"/>
</dbReference>
<dbReference type="EMBL" id="JASGBQ010000004">
    <property type="protein sequence ID" value="MDI9241733.1"/>
    <property type="molecule type" value="Genomic_DNA"/>
</dbReference>
<dbReference type="SUPFAM" id="SSF51569">
    <property type="entry name" value="Aldolase"/>
    <property type="match status" value="1"/>
</dbReference>
<dbReference type="GO" id="GO:0008675">
    <property type="term" value="F:2-dehydro-3-deoxy-phosphogluconate aldolase activity"/>
    <property type="evidence" value="ECO:0007669"/>
    <property type="project" value="UniProtKB-EC"/>
</dbReference>
<dbReference type="Gene3D" id="3.20.20.70">
    <property type="entry name" value="Aldolase class I"/>
    <property type="match status" value="1"/>
</dbReference>
<keyword evidence="7" id="KW-0704">Schiff base</keyword>
<name>A0AAP4BAK3_9FIRM</name>
<dbReference type="InterPro" id="IPR031337">
    <property type="entry name" value="KDPG/KHG_AS_1"/>
</dbReference>